<dbReference type="OrthoDB" id="3003645at2759"/>
<dbReference type="EMBL" id="JAFIQS010000004">
    <property type="protein sequence ID" value="KAG5170591.1"/>
    <property type="molecule type" value="Genomic_DNA"/>
</dbReference>
<feature type="compositionally biased region" description="Polar residues" evidence="1">
    <location>
        <begin position="157"/>
        <end position="169"/>
    </location>
</feature>
<feature type="compositionally biased region" description="Low complexity" evidence="1">
    <location>
        <begin position="273"/>
        <end position="286"/>
    </location>
</feature>
<dbReference type="AlphaFoldDB" id="A0A8H7XZE0"/>
<feature type="compositionally biased region" description="Low complexity" evidence="1">
    <location>
        <begin position="249"/>
        <end position="266"/>
    </location>
</feature>
<organism evidence="2">
    <name type="scientific">Psilocybe cubensis</name>
    <name type="common">Psychedelic mushroom</name>
    <name type="synonym">Stropharia cubensis</name>
    <dbReference type="NCBI Taxonomy" id="181762"/>
    <lineage>
        <taxon>Eukaryota</taxon>
        <taxon>Fungi</taxon>
        <taxon>Dikarya</taxon>
        <taxon>Basidiomycota</taxon>
        <taxon>Agaricomycotina</taxon>
        <taxon>Agaricomycetes</taxon>
        <taxon>Agaricomycetidae</taxon>
        <taxon>Agaricales</taxon>
        <taxon>Agaricineae</taxon>
        <taxon>Strophariaceae</taxon>
        <taxon>Psilocybe</taxon>
    </lineage>
</organism>
<feature type="region of interest" description="Disordered" evidence="1">
    <location>
        <begin position="154"/>
        <end position="295"/>
    </location>
</feature>
<proteinExistence type="predicted"/>
<evidence type="ECO:0000256" key="1">
    <source>
        <dbReference type="SAM" id="MobiDB-lite"/>
    </source>
</evidence>
<reference evidence="2" key="1">
    <citation type="submission" date="2021-02" db="EMBL/GenBank/DDBJ databases">
        <title>Psilocybe cubensis genome.</title>
        <authorList>
            <person name="Mckernan K.J."/>
            <person name="Crawford S."/>
            <person name="Trippe A."/>
            <person name="Kane L.T."/>
            <person name="Mclaughlin S."/>
        </authorList>
    </citation>
    <scope>NUCLEOTIDE SEQUENCE [LARGE SCALE GENOMIC DNA]</scope>
    <source>
        <strain evidence="2">MGC-MH-2018</strain>
    </source>
</reference>
<name>A0A8H7XZE0_PSICU</name>
<evidence type="ECO:0000313" key="2">
    <source>
        <dbReference type="EMBL" id="KAG5170591.1"/>
    </source>
</evidence>
<feature type="compositionally biased region" description="Low complexity" evidence="1">
    <location>
        <begin position="171"/>
        <end position="198"/>
    </location>
</feature>
<feature type="region of interest" description="Disordered" evidence="1">
    <location>
        <begin position="64"/>
        <end position="121"/>
    </location>
</feature>
<protein>
    <submittedName>
        <fullName evidence="2">Uncharacterized protein</fullName>
    </submittedName>
</protein>
<comment type="caution">
    <text evidence="2">The sequence shown here is derived from an EMBL/GenBank/DDBJ whole genome shotgun (WGS) entry which is preliminary data.</text>
</comment>
<sequence>MENFLARATLSSGLRQPGRAAASFSNLIRCPRATTTREMATLESAHVPESDLDAAVDGKELQMAGDGKELPTVEPNVIDTVPSDSVNSEKLKSDIVLDPEPSVASPSPPASARSSPGRLSIMPGLTDLSDLILHSPSQIVGTPYVTNSTRFEYPFPDTSSSPASGSPPMTSVFPSPVPSGSSFPAISASPSSSQISSQTLSYPLSSPDAPTYNSAHPKLKASANPPIPPSLAKKRTRWSLNLMGRRKSSSAGSQSSSTSATSDGSSMPTIDGLLAQQQQTNALASLESPRKEGDQ</sequence>
<feature type="compositionally biased region" description="Low complexity" evidence="1">
    <location>
        <begin position="99"/>
        <end position="116"/>
    </location>
</feature>
<gene>
    <name evidence="2" type="ORF">JR316_004980</name>
</gene>
<accession>A0A8H7XZE0</accession>